<gene>
    <name evidence="1" type="ORF">FA95DRAFT_511623</name>
</gene>
<protein>
    <submittedName>
        <fullName evidence="1">Uncharacterized protein</fullName>
    </submittedName>
</protein>
<comment type="caution">
    <text evidence="1">The sequence shown here is derived from an EMBL/GenBank/DDBJ whole genome shotgun (WGS) entry which is preliminary data.</text>
</comment>
<dbReference type="Proteomes" id="UP000814033">
    <property type="component" value="Unassembled WGS sequence"/>
</dbReference>
<reference evidence="1" key="1">
    <citation type="submission" date="2021-02" db="EMBL/GenBank/DDBJ databases">
        <authorList>
            <consortium name="DOE Joint Genome Institute"/>
            <person name="Ahrendt S."/>
            <person name="Looney B.P."/>
            <person name="Miyauchi S."/>
            <person name="Morin E."/>
            <person name="Drula E."/>
            <person name="Courty P.E."/>
            <person name="Chicoki N."/>
            <person name="Fauchery L."/>
            <person name="Kohler A."/>
            <person name="Kuo A."/>
            <person name="Labutti K."/>
            <person name="Pangilinan J."/>
            <person name="Lipzen A."/>
            <person name="Riley R."/>
            <person name="Andreopoulos W."/>
            <person name="He G."/>
            <person name="Johnson J."/>
            <person name="Barry K.W."/>
            <person name="Grigoriev I.V."/>
            <person name="Nagy L."/>
            <person name="Hibbett D."/>
            <person name="Henrissat B."/>
            <person name="Matheny P.B."/>
            <person name="Labbe J."/>
            <person name="Martin F."/>
        </authorList>
    </citation>
    <scope>NUCLEOTIDE SEQUENCE</scope>
    <source>
        <strain evidence="1">FP105234-sp</strain>
    </source>
</reference>
<reference evidence="1" key="2">
    <citation type="journal article" date="2022" name="New Phytol.">
        <title>Evolutionary transition to the ectomycorrhizal habit in the genomes of a hyperdiverse lineage of mushroom-forming fungi.</title>
        <authorList>
            <person name="Looney B."/>
            <person name="Miyauchi S."/>
            <person name="Morin E."/>
            <person name="Drula E."/>
            <person name="Courty P.E."/>
            <person name="Kohler A."/>
            <person name="Kuo A."/>
            <person name="LaButti K."/>
            <person name="Pangilinan J."/>
            <person name="Lipzen A."/>
            <person name="Riley R."/>
            <person name="Andreopoulos W."/>
            <person name="He G."/>
            <person name="Johnson J."/>
            <person name="Nolan M."/>
            <person name="Tritt A."/>
            <person name="Barry K.W."/>
            <person name="Grigoriev I.V."/>
            <person name="Nagy L.G."/>
            <person name="Hibbett D."/>
            <person name="Henrissat B."/>
            <person name="Matheny P.B."/>
            <person name="Labbe J."/>
            <person name="Martin F.M."/>
        </authorList>
    </citation>
    <scope>NUCLEOTIDE SEQUENCE</scope>
    <source>
        <strain evidence="1">FP105234-sp</strain>
    </source>
</reference>
<keyword evidence="2" id="KW-1185">Reference proteome</keyword>
<sequence>MGFTDVLSFATPAPGNFSFSGDGSSSSGFAILSRVWPRAEDRIAFTKHNFYTEFAPWLLGFYTLAVLVQLPNTRTLRMGVLAVMVALGWHLATAYEYAEMPVKAGDNWVSFTVCWLISFWMLRAIDFATSDKLFKRIKWSNLPDDAPQDFQTQLKGALLNAPDLCFNGRGIGWNWGKNIYTPPQTSSTGAPVAETPALDYLYNYIKVQIFFDFVLFAQQTWTLYPAPGYAVHPAGGTIFDPTLPWYLFAGKCVAMTILCPVGLCSSFAATYYIVAFLCITLLGQSSAQWPPLFQEPWRATSLADYWGTRWHQVFKRSFVVCGAKPAARLFGRAGGVIGAFFVSGVMHDTGVWGAGLGTDPGSITMFFTMMGVGCVLEEVWKQKTGRKVGGVLGWAWAMIWMLYWGSFIIDAWARRGLIISKMSADAMRPSLYWAKVVQRWIELNGQPPV</sequence>
<dbReference type="EMBL" id="MU276044">
    <property type="protein sequence ID" value="KAI0042863.1"/>
    <property type="molecule type" value="Genomic_DNA"/>
</dbReference>
<name>A0ACB8RH77_9AGAM</name>
<organism evidence="1 2">
    <name type="scientific">Auriscalpium vulgare</name>
    <dbReference type="NCBI Taxonomy" id="40419"/>
    <lineage>
        <taxon>Eukaryota</taxon>
        <taxon>Fungi</taxon>
        <taxon>Dikarya</taxon>
        <taxon>Basidiomycota</taxon>
        <taxon>Agaricomycotina</taxon>
        <taxon>Agaricomycetes</taxon>
        <taxon>Russulales</taxon>
        <taxon>Auriscalpiaceae</taxon>
        <taxon>Auriscalpium</taxon>
    </lineage>
</organism>
<proteinExistence type="predicted"/>
<accession>A0ACB8RH77</accession>
<evidence type="ECO:0000313" key="1">
    <source>
        <dbReference type="EMBL" id="KAI0042863.1"/>
    </source>
</evidence>
<evidence type="ECO:0000313" key="2">
    <source>
        <dbReference type="Proteomes" id="UP000814033"/>
    </source>
</evidence>